<evidence type="ECO:0000313" key="2">
    <source>
        <dbReference type="Proteomes" id="UP000887574"/>
    </source>
</evidence>
<evidence type="ECO:0000313" key="3">
    <source>
        <dbReference type="WBParaSite" id="jg2720"/>
    </source>
</evidence>
<reference evidence="3" key="1">
    <citation type="submission" date="2022-11" db="UniProtKB">
        <authorList>
            <consortium name="WormBaseParasite"/>
        </authorList>
    </citation>
    <scope>IDENTIFICATION</scope>
</reference>
<accession>A0A915E8L8</accession>
<dbReference type="AlphaFoldDB" id="A0A915E8L8"/>
<keyword evidence="1" id="KW-0812">Transmembrane</keyword>
<dbReference type="Proteomes" id="UP000887574">
    <property type="component" value="Unplaced"/>
</dbReference>
<proteinExistence type="predicted"/>
<dbReference type="WBParaSite" id="jg2720">
    <property type="protein sequence ID" value="jg2720"/>
    <property type="gene ID" value="jg2720"/>
</dbReference>
<feature type="transmembrane region" description="Helical" evidence="1">
    <location>
        <begin position="63"/>
        <end position="83"/>
    </location>
</feature>
<keyword evidence="1" id="KW-1133">Transmembrane helix</keyword>
<feature type="transmembrane region" description="Helical" evidence="1">
    <location>
        <begin position="26"/>
        <end position="51"/>
    </location>
</feature>
<protein>
    <submittedName>
        <fullName evidence="3">Uncharacterized protein</fullName>
    </submittedName>
</protein>
<organism evidence="2 3">
    <name type="scientific">Ditylenchus dipsaci</name>
    <dbReference type="NCBI Taxonomy" id="166011"/>
    <lineage>
        <taxon>Eukaryota</taxon>
        <taxon>Metazoa</taxon>
        <taxon>Ecdysozoa</taxon>
        <taxon>Nematoda</taxon>
        <taxon>Chromadorea</taxon>
        <taxon>Rhabditida</taxon>
        <taxon>Tylenchina</taxon>
        <taxon>Tylenchomorpha</taxon>
        <taxon>Sphaerularioidea</taxon>
        <taxon>Anguinidae</taxon>
        <taxon>Anguininae</taxon>
        <taxon>Ditylenchus</taxon>
    </lineage>
</organism>
<keyword evidence="1" id="KW-0472">Membrane</keyword>
<name>A0A915E8L8_9BILA</name>
<evidence type="ECO:0000256" key="1">
    <source>
        <dbReference type="SAM" id="Phobius"/>
    </source>
</evidence>
<keyword evidence="2" id="KW-1185">Reference proteome</keyword>
<sequence length="175" mass="19806">MKNSALLADTPAPPAESPFPGVEQSFIIWLIVFYFVSQGVEWSSGLALSTLRNSRNEAAHTDINYFNILMEFSGVFFFVSIHYCSLWFQKRLRGLAINGQTLVIFNNHALSVKFQIEETLRMTRLFLPIVVLKCTLQILSSVASVITYKTLIAPNADTQMIVYELVNIAHIQPYL</sequence>